<keyword evidence="5 9" id="KW-0028">Amino-acid biosynthesis</keyword>
<dbReference type="AlphaFoldDB" id="A0A844ZCK9"/>
<keyword evidence="7 9" id="KW-0057">Aromatic amino acid biosynthesis</keyword>
<dbReference type="Pfam" id="PF00697">
    <property type="entry name" value="PRAI"/>
    <property type="match status" value="1"/>
</dbReference>
<gene>
    <name evidence="9" type="primary">trpF</name>
    <name evidence="11" type="ORF">GRI38_05690</name>
</gene>
<evidence type="ECO:0000256" key="5">
    <source>
        <dbReference type="ARBA" id="ARBA00022605"/>
    </source>
</evidence>
<dbReference type="EC" id="5.3.1.24" evidence="3 9"/>
<dbReference type="EMBL" id="WTYW01000001">
    <property type="protein sequence ID" value="MXO85518.1"/>
    <property type="molecule type" value="Genomic_DNA"/>
</dbReference>
<dbReference type="InterPro" id="IPR011060">
    <property type="entry name" value="RibuloseP-bd_barrel"/>
</dbReference>
<evidence type="ECO:0000256" key="1">
    <source>
        <dbReference type="ARBA" id="ARBA00001164"/>
    </source>
</evidence>
<dbReference type="HAMAP" id="MF_00135">
    <property type="entry name" value="PRAI"/>
    <property type="match status" value="1"/>
</dbReference>
<evidence type="ECO:0000256" key="4">
    <source>
        <dbReference type="ARBA" id="ARBA00022272"/>
    </source>
</evidence>
<evidence type="ECO:0000256" key="8">
    <source>
        <dbReference type="ARBA" id="ARBA00023235"/>
    </source>
</evidence>
<evidence type="ECO:0000259" key="10">
    <source>
        <dbReference type="Pfam" id="PF00697"/>
    </source>
</evidence>
<dbReference type="InterPro" id="IPR044643">
    <property type="entry name" value="TrpF_fam"/>
</dbReference>
<dbReference type="InterPro" id="IPR013785">
    <property type="entry name" value="Aldolase_TIM"/>
</dbReference>
<dbReference type="RefSeq" id="WP_160681917.1">
    <property type="nucleotide sequence ID" value="NZ_WTYW01000001.1"/>
</dbReference>
<dbReference type="UniPathway" id="UPA00035">
    <property type="reaction ID" value="UER00042"/>
</dbReference>
<accession>A0A844ZCK9</accession>
<dbReference type="SUPFAM" id="SSF51366">
    <property type="entry name" value="Ribulose-phoshate binding barrel"/>
    <property type="match status" value="1"/>
</dbReference>
<organism evidence="11 12">
    <name type="scientific">Parapontixanthobacter aurantiacus</name>
    <dbReference type="NCBI Taxonomy" id="1463599"/>
    <lineage>
        <taxon>Bacteria</taxon>
        <taxon>Pseudomonadati</taxon>
        <taxon>Pseudomonadota</taxon>
        <taxon>Alphaproteobacteria</taxon>
        <taxon>Sphingomonadales</taxon>
        <taxon>Erythrobacteraceae</taxon>
        <taxon>Parapontixanthobacter</taxon>
    </lineage>
</organism>
<comment type="caution">
    <text evidence="11">The sequence shown here is derived from an EMBL/GenBank/DDBJ whole genome shotgun (WGS) entry which is preliminary data.</text>
</comment>
<dbReference type="GO" id="GO:0000162">
    <property type="term" value="P:L-tryptophan biosynthetic process"/>
    <property type="evidence" value="ECO:0007669"/>
    <property type="project" value="UniProtKB-UniRule"/>
</dbReference>
<comment type="pathway">
    <text evidence="2 9">Amino-acid biosynthesis; L-tryptophan biosynthesis; L-tryptophan from chorismate: step 3/5.</text>
</comment>
<keyword evidence="6 9" id="KW-0822">Tryptophan biosynthesis</keyword>
<dbReference type="CDD" id="cd00405">
    <property type="entry name" value="PRAI"/>
    <property type="match status" value="1"/>
</dbReference>
<keyword evidence="8 9" id="KW-0413">Isomerase</keyword>
<dbReference type="OrthoDB" id="9796196at2"/>
<evidence type="ECO:0000313" key="11">
    <source>
        <dbReference type="EMBL" id="MXO85518.1"/>
    </source>
</evidence>
<dbReference type="NCBIfam" id="NF002295">
    <property type="entry name" value="PRK01222.1-1"/>
    <property type="match status" value="1"/>
</dbReference>
<evidence type="ECO:0000256" key="2">
    <source>
        <dbReference type="ARBA" id="ARBA00004664"/>
    </source>
</evidence>
<evidence type="ECO:0000256" key="6">
    <source>
        <dbReference type="ARBA" id="ARBA00022822"/>
    </source>
</evidence>
<dbReference type="PANTHER" id="PTHR42894">
    <property type="entry name" value="N-(5'-PHOSPHORIBOSYL)ANTHRANILATE ISOMERASE"/>
    <property type="match status" value="1"/>
</dbReference>
<protein>
    <recommendedName>
        <fullName evidence="4 9">N-(5'-phosphoribosyl)anthranilate isomerase</fullName>
        <shortName evidence="9">PRAI</shortName>
        <ecNumber evidence="3 9">5.3.1.24</ecNumber>
    </recommendedName>
</protein>
<dbReference type="Proteomes" id="UP000433104">
    <property type="component" value="Unassembled WGS sequence"/>
</dbReference>
<evidence type="ECO:0000256" key="3">
    <source>
        <dbReference type="ARBA" id="ARBA00012572"/>
    </source>
</evidence>
<proteinExistence type="inferred from homology"/>
<dbReference type="PANTHER" id="PTHR42894:SF1">
    <property type="entry name" value="N-(5'-PHOSPHORIBOSYL)ANTHRANILATE ISOMERASE"/>
    <property type="match status" value="1"/>
</dbReference>
<dbReference type="InterPro" id="IPR001240">
    <property type="entry name" value="PRAI_dom"/>
</dbReference>
<dbReference type="Gene3D" id="3.20.20.70">
    <property type="entry name" value="Aldolase class I"/>
    <property type="match status" value="1"/>
</dbReference>
<evidence type="ECO:0000256" key="9">
    <source>
        <dbReference type="HAMAP-Rule" id="MF_00135"/>
    </source>
</evidence>
<evidence type="ECO:0000256" key="7">
    <source>
        <dbReference type="ARBA" id="ARBA00023141"/>
    </source>
</evidence>
<reference evidence="11 12" key="1">
    <citation type="submission" date="2019-12" db="EMBL/GenBank/DDBJ databases">
        <title>Genomic-based taxomic classification of the family Erythrobacteraceae.</title>
        <authorList>
            <person name="Xu L."/>
        </authorList>
    </citation>
    <scope>NUCLEOTIDE SEQUENCE [LARGE SCALE GENOMIC DNA]</scope>
    <source>
        <strain evidence="11 12">MCCC 1A09962</strain>
    </source>
</reference>
<sequence length="211" mass="22820">MTAPLIKICGLSTTETIEASLDAGASHIGFVHFEPSSRHLSLDDAARLRRCVSSDRKAVLLLANADPHTTATAIDRIRPDVVQFHGRETPEWVGLVRQQAKVEVWKAVGLREPATLKRAGKWKGKVDRLLYDAPAKALPGGNGEAFDWNWLSDHDHEIDWGLAGGLTPENVARAIRTTGAPLVDTSSGVESAPGVKDVDLIRSFCEAALQS</sequence>
<dbReference type="GO" id="GO:0004640">
    <property type="term" value="F:phosphoribosylanthranilate isomerase activity"/>
    <property type="evidence" value="ECO:0007669"/>
    <property type="project" value="UniProtKB-UniRule"/>
</dbReference>
<feature type="domain" description="N-(5'phosphoribosyl) anthranilate isomerase (PRAI)" evidence="10">
    <location>
        <begin position="6"/>
        <end position="206"/>
    </location>
</feature>
<comment type="similarity">
    <text evidence="9">Belongs to the TrpF family.</text>
</comment>
<name>A0A844ZCK9_9SPHN</name>
<comment type="catalytic activity">
    <reaction evidence="1 9">
        <text>N-(5-phospho-beta-D-ribosyl)anthranilate = 1-(2-carboxyphenylamino)-1-deoxy-D-ribulose 5-phosphate</text>
        <dbReference type="Rhea" id="RHEA:21540"/>
        <dbReference type="ChEBI" id="CHEBI:18277"/>
        <dbReference type="ChEBI" id="CHEBI:58613"/>
        <dbReference type="EC" id="5.3.1.24"/>
    </reaction>
</comment>
<keyword evidence="12" id="KW-1185">Reference proteome</keyword>
<evidence type="ECO:0000313" key="12">
    <source>
        <dbReference type="Proteomes" id="UP000433104"/>
    </source>
</evidence>